<protein>
    <submittedName>
        <fullName evidence="1">Uncharacterized protein</fullName>
    </submittedName>
</protein>
<gene>
    <name evidence="1" type="ORF">A3D08_01870</name>
</gene>
<evidence type="ECO:0000313" key="2">
    <source>
        <dbReference type="Proteomes" id="UP000178098"/>
    </source>
</evidence>
<accession>A0A1F7HJV4</accession>
<comment type="caution">
    <text evidence="1">The sequence shown here is derived from an EMBL/GenBank/DDBJ whole genome shotgun (WGS) entry which is preliminary data.</text>
</comment>
<dbReference type="AlphaFoldDB" id="A0A1F7HJV4"/>
<evidence type="ECO:0000313" key="1">
    <source>
        <dbReference type="EMBL" id="OGK31276.1"/>
    </source>
</evidence>
<name>A0A1F7HJV4_9BACT</name>
<dbReference type="Proteomes" id="UP000178098">
    <property type="component" value="Unassembled WGS sequence"/>
</dbReference>
<proteinExistence type="predicted"/>
<organism evidence="1 2">
    <name type="scientific">Candidatus Roizmanbacteria bacterium RIFCSPHIGHO2_02_FULL_43_11</name>
    <dbReference type="NCBI Taxonomy" id="1802043"/>
    <lineage>
        <taxon>Bacteria</taxon>
        <taxon>Candidatus Roizmaniibacteriota</taxon>
    </lineage>
</organism>
<sequence length="391" mass="45562">MIRAQKIYIGGWFQRTTLHLSEIYDFLRDGASPLDLDKEKLKELRKAIGIIAVQVILGPLDYIDLKTEYGIHVKIFEDGLMVLSTRSEHTFDDDIDLLRNFYEKKLSPGISYIFSLGAPVPKELAQIKTIYPYFILFHKAHIQDIEEVLMHFHQQKYLDVRKKELEIYRGDKLYIINNISEHIETIESFVEEQIFIREFKGQLHRYLNLHRNIWEKIAEVKERGTIRGSEVGAFKERIESYEKTINFIEARINQMDTYVHTRQTLFKTSKKYDQLRDVLDFKHETLINTLEYIKDLWALTKSYVLSALNLFSAIQAKSTESSVKNLTVVTSIGVGATVLTLISQKVPEFKIANFVYVLILAAVGYGSEKIMRILAKRKMYKIHDAQLAKDI</sequence>
<reference evidence="1 2" key="1">
    <citation type="journal article" date="2016" name="Nat. Commun.">
        <title>Thousands of microbial genomes shed light on interconnected biogeochemical processes in an aquifer system.</title>
        <authorList>
            <person name="Anantharaman K."/>
            <person name="Brown C.T."/>
            <person name="Hug L.A."/>
            <person name="Sharon I."/>
            <person name="Castelle C.J."/>
            <person name="Probst A.J."/>
            <person name="Thomas B.C."/>
            <person name="Singh A."/>
            <person name="Wilkins M.J."/>
            <person name="Karaoz U."/>
            <person name="Brodie E.L."/>
            <person name="Williams K.H."/>
            <person name="Hubbard S.S."/>
            <person name="Banfield J.F."/>
        </authorList>
    </citation>
    <scope>NUCLEOTIDE SEQUENCE [LARGE SCALE GENOMIC DNA]</scope>
</reference>
<dbReference type="EMBL" id="MFZT01000024">
    <property type="protein sequence ID" value="OGK31276.1"/>
    <property type="molecule type" value="Genomic_DNA"/>
</dbReference>